<dbReference type="PANTHER" id="PTHR43833">
    <property type="entry name" value="POTASSIUM CHANNEL PROTEIN 2-RELATED-RELATED"/>
    <property type="match status" value="1"/>
</dbReference>
<dbReference type="Gene3D" id="3.40.50.720">
    <property type="entry name" value="NAD(P)-binding Rossmann-like Domain"/>
    <property type="match status" value="1"/>
</dbReference>
<dbReference type="Proteomes" id="UP001302494">
    <property type="component" value="Chromosome"/>
</dbReference>
<proteinExistence type="predicted"/>
<dbReference type="PROSITE" id="PS51201">
    <property type="entry name" value="RCK_N"/>
    <property type="match status" value="1"/>
</dbReference>
<gene>
    <name evidence="3" type="ORF">PQG83_08705</name>
</gene>
<dbReference type="PANTHER" id="PTHR43833:SF7">
    <property type="entry name" value="KTR SYSTEM POTASSIUM UPTAKE PROTEIN C"/>
    <property type="match status" value="1"/>
</dbReference>
<dbReference type="GO" id="GO:0008324">
    <property type="term" value="F:monoatomic cation transmembrane transporter activity"/>
    <property type="evidence" value="ECO:0007669"/>
    <property type="project" value="InterPro"/>
</dbReference>
<dbReference type="AlphaFoldDB" id="A0AA96GNT5"/>
<evidence type="ECO:0000313" key="4">
    <source>
        <dbReference type="Proteomes" id="UP001302494"/>
    </source>
</evidence>
<dbReference type="SUPFAM" id="SSF51735">
    <property type="entry name" value="NAD(P)-binding Rossmann-fold domains"/>
    <property type="match status" value="1"/>
</dbReference>
<organism evidence="3 4">
    <name type="scientific">Candidatus Nitrospira neomarina</name>
    <dbReference type="NCBI Taxonomy" id="3020899"/>
    <lineage>
        <taxon>Bacteria</taxon>
        <taxon>Pseudomonadati</taxon>
        <taxon>Nitrospirota</taxon>
        <taxon>Nitrospiria</taxon>
        <taxon>Nitrospirales</taxon>
        <taxon>Nitrospiraceae</taxon>
        <taxon>Nitrospira</taxon>
    </lineage>
</organism>
<dbReference type="KEGG" id="nneo:PQG83_08705"/>
<dbReference type="Pfam" id="PF02080">
    <property type="entry name" value="TrkA_C"/>
    <property type="match status" value="1"/>
</dbReference>
<dbReference type="InterPro" id="IPR036291">
    <property type="entry name" value="NAD(P)-bd_dom_sf"/>
</dbReference>
<dbReference type="EMBL" id="CP116968">
    <property type="protein sequence ID" value="WNM63820.1"/>
    <property type="molecule type" value="Genomic_DNA"/>
</dbReference>
<dbReference type="GO" id="GO:0006813">
    <property type="term" value="P:potassium ion transport"/>
    <property type="evidence" value="ECO:0007669"/>
    <property type="project" value="InterPro"/>
</dbReference>
<keyword evidence="4" id="KW-1185">Reference proteome</keyword>
<accession>A0AA96GNT5</accession>
<sequence length="229" mass="25043">MKRLFTVIGLGRFGYSVAQGLVTKGCEVLAIDKDEEKIQAISDIATFAVQCDATDERALKAVSAQNVDVAVVSIGENIEASILIVQTLKEMGVKSIVAKAVAPIQGKILMNLGVDEVIYPERDAAIRLAHRLVSPSVLEYLELAPGFSVEEVSVSESLSGLSLEDVKLRGKHNLNVIGIKKQVTRMVKGRMMKEEIFNFTPKPDDVIEKGDVLVMIGREEDLDRFCNNV</sequence>
<dbReference type="Pfam" id="PF02254">
    <property type="entry name" value="TrkA_N"/>
    <property type="match status" value="1"/>
</dbReference>
<dbReference type="InterPro" id="IPR036721">
    <property type="entry name" value="RCK_C_sf"/>
</dbReference>
<dbReference type="PROSITE" id="PS51202">
    <property type="entry name" value="RCK_C"/>
    <property type="match status" value="1"/>
</dbReference>
<dbReference type="RefSeq" id="WP_312748546.1">
    <property type="nucleotide sequence ID" value="NZ_CP116968.1"/>
</dbReference>
<dbReference type="SUPFAM" id="SSF116726">
    <property type="entry name" value="TrkA C-terminal domain-like"/>
    <property type="match status" value="1"/>
</dbReference>
<dbReference type="Gene3D" id="3.30.70.1450">
    <property type="entry name" value="Regulator of K+ conductance, C-terminal domain"/>
    <property type="match status" value="1"/>
</dbReference>
<evidence type="ECO:0000259" key="1">
    <source>
        <dbReference type="PROSITE" id="PS51201"/>
    </source>
</evidence>
<dbReference type="InterPro" id="IPR003148">
    <property type="entry name" value="RCK_N"/>
</dbReference>
<reference evidence="3 4" key="1">
    <citation type="submission" date="2023-01" db="EMBL/GenBank/DDBJ databases">
        <title>Cultivation and genomic characterization of new, ubiquitous marine nitrite-oxidizing bacteria from the Nitrospirales.</title>
        <authorList>
            <person name="Mueller A.J."/>
            <person name="Daebeler A."/>
            <person name="Herbold C.W."/>
            <person name="Kirkegaard R.H."/>
            <person name="Daims H."/>
        </authorList>
    </citation>
    <scope>NUCLEOTIDE SEQUENCE [LARGE SCALE GENOMIC DNA]</scope>
    <source>
        <strain evidence="3 4">DK</strain>
    </source>
</reference>
<feature type="domain" description="RCK N-terminal" evidence="1">
    <location>
        <begin position="2"/>
        <end position="118"/>
    </location>
</feature>
<dbReference type="InterPro" id="IPR050721">
    <property type="entry name" value="Trk_Ktr_HKT_K-transport"/>
</dbReference>
<evidence type="ECO:0000313" key="3">
    <source>
        <dbReference type="EMBL" id="WNM63820.1"/>
    </source>
</evidence>
<protein>
    <submittedName>
        <fullName evidence="3">TrkA family potassium uptake protein</fullName>
    </submittedName>
</protein>
<dbReference type="InterPro" id="IPR006037">
    <property type="entry name" value="RCK_C"/>
</dbReference>
<feature type="domain" description="RCK C-terminal" evidence="2">
    <location>
        <begin position="136"/>
        <end position="229"/>
    </location>
</feature>
<name>A0AA96GNT5_9BACT</name>
<evidence type="ECO:0000259" key="2">
    <source>
        <dbReference type="PROSITE" id="PS51202"/>
    </source>
</evidence>